<sequence length="133" mass="15522">MKYIIKVWLFTIIISPLLIALILGAIINNSSFNSILNSYEIIFVMIIVGFLSSIPAMVIFWFIKRSLKSKYSNLTEKIILSLYAFLSVWITFFIVDNGFVTRWSEQTIWVLIYSLTIVIGVWIFKNNRIEINE</sequence>
<feature type="transmembrane region" description="Helical" evidence="1">
    <location>
        <begin position="107"/>
        <end position="124"/>
    </location>
</feature>
<protein>
    <submittedName>
        <fullName evidence="2">Uncharacterized protein</fullName>
    </submittedName>
</protein>
<proteinExistence type="predicted"/>
<keyword evidence="1" id="KW-0812">Transmembrane</keyword>
<feature type="transmembrane region" description="Helical" evidence="1">
    <location>
        <begin position="39"/>
        <end position="62"/>
    </location>
</feature>
<dbReference type="EMBL" id="FNGV01000047">
    <property type="protein sequence ID" value="SDN16203.1"/>
    <property type="molecule type" value="Genomic_DNA"/>
</dbReference>
<accession>A0A1G9Z6H4</accession>
<dbReference type="RefSeq" id="WP_089896001.1">
    <property type="nucleotide sequence ID" value="NZ_FNGV01000047.1"/>
</dbReference>
<organism evidence="2 3">
    <name type="scientific">Kriegella aquimaris</name>
    <dbReference type="NCBI Taxonomy" id="192904"/>
    <lineage>
        <taxon>Bacteria</taxon>
        <taxon>Pseudomonadati</taxon>
        <taxon>Bacteroidota</taxon>
        <taxon>Flavobacteriia</taxon>
        <taxon>Flavobacteriales</taxon>
        <taxon>Flavobacteriaceae</taxon>
        <taxon>Kriegella</taxon>
    </lineage>
</organism>
<dbReference type="AlphaFoldDB" id="A0A1G9Z6H4"/>
<dbReference type="OrthoDB" id="1372049at2"/>
<name>A0A1G9Z6H4_9FLAO</name>
<evidence type="ECO:0000313" key="3">
    <source>
        <dbReference type="Proteomes" id="UP000199440"/>
    </source>
</evidence>
<reference evidence="2 3" key="1">
    <citation type="submission" date="2016-10" db="EMBL/GenBank/DDBJ databases">
        <authorList>
            <person name="de Groot N.N."/>
        </authorList>
    </citation>
    <scope>NUCLEOTIDE SEQUENCE [LARGE SCALE GENOMIC DNA]</scope>
    <source>
        <strain evidence="2 3">DSM 19886</strain>
    </source>
</reference>
<keyword evidence="3" id="KW-1185">Reference proteome</keyword>
<feature type="transmembrane region" description="Helical" evidence="1">
    <location>
        <begin position="74"/>
        <end position="95"/>
    </location>
</feature>
<evidence type="ECO:0000256" key="1">
    <source>
        <dbReference type="SAM" id="Phobius"/>
    </source>
</evidence>
<gene>
    <name evidence="2" type="ORF">SAMN04488514_1471</name>
</gene>
<keyword evidence="1" id="KW-0472">Membrane</keyword>
<evidence type="ECO:0000313" key="2">
    <source>
        <dbReference type="EMBL" id="SDN16203.1"/>
    </source>
</evidence>
<keyword evidence="1" id="KW-1133">Transmembrane helix</keyword>
<dbReference type="Proteomes" id="UP000199440">
    <property type="component" value="Unassembled WGS sequence"/>
</dbReference>
<feature type="transmembrane region" description="Helical" evidence="1">
    <location>
        <begin position="7"/>
        <end position="27"/>
    </location>
</feature>